<evidence type="ECO:0000313" key="1">
    <source>
        <dbReference type="EMBL" id="MPC52036.1"/>
    </source>
</evidence>
<gene>
    <name evidence="1" type="ORF">E2C01_045896</name>
</gene>
<evidence type="ECO:0000313" key="2">
    <source>
        <dbReference type="Proteomes" id="UP000324222"/>
    </source>
</evidence>
<dbReference type="EMBL" id="VSRR010010584">
    <property type="protein sequence ID" value="MPC52036.1"/>
    <property type="molecule type" value="Genomic_DNA"/>
</dbReference>
<protein>
    <submittedName>
        <fullName evidence="1">Uncharacterized protein</fullName>
    </submittedName>
</protein>
<comment type="caution">
    <text evidence="1">The sequence shown here is derived from an EMBL/GenBank/DDBJ whole genome shotgun (WGS) entry which is preliminary data.</text>
</comment>
<dbReference type="AlphaFoldDB" id="A0A5B7G2L7"/>
<reference evidence="1 2" key="1">
    <citation type="submission" date="2019-05" db="EMBL/GenBank/DDBJ databases">
        <title>Another draft genome of Portunus trituberculatus and its Hox gene families provides insights of decapod evolution.</title>
        <authorList>
            <person name="Jeong J.-H."/>
            <person name="Song I."/>
            <person name="Kim S."/>
            <person name="Choi T."/>
            <person name="Kim D."/>
            <person name="Ryu S."/>
            <person name="Kim W."/>
        </authorList>
    </citation>
    <scope>NUCLEOTIDE SEQUENCE [LARGE SCALE GENOMIC DNA]</scope>
    <source>
        <tissue evidence="1">Muscle</tissue>
    </source>
</reference>
<keyword evidence="2" id="KW-1185">Reference proteome</keyword>
<sequence length="71" mass="7463">MTLDDTPRDGKPWRSGAAKVLLAGHAHCLPAPDSDLGPRGSRCVATTLITFHDAAPPPLLPPTQPLSITLQ</sequence>
<name>A0A5B7G2L7_PORTR</name>
<proteinExistence type="predicted"/>
<dbReference type="Proteomes" id="UP000324222">
    <property type="component" value="Unassembled WGS sequence"/>
</dbReference>
<accession>A0A5B7G2L7</accession>
<organism evidence="1 2">
    <name type="scientific">Portunus trituberculatus</name>
    <name type="common">Swimming crab</name>
    <name type="synonym">Neptunus trituberculatus</name>
    <dbReference type="NCBI Taxonomy" id="210409"/>
    <lineage>
        <taxon>Eukaryota</taxon>
        <taxon>Metazoa</taxon>
        <taxon>Ecdysozoa</taxon>
        <taxon>Arthropoda</taxon>
        <taxon>Crustacea</taxon>
        <taxon>Multicrustacea</taxon>
        <taxon>Malacostraca</taxon>
        <taxon>Eumalacostraca</taxon>
        <taxon>Eucarida</taxon>
        <taxon>Decapoda</taxon>
        <taxon>Pleocyemata</taxon>
        <taxon>Brachyura</taxon>
        <taxon>Eubrachyura</taxon>
        <taxon>Portunoidea</taxon>
        <taxon>Portunidae</taxon>
        <taxon>Portuninae</taxon>
        <taxon>Portunus</taxon>
    </lineage>
</organism>